<dbReference type="Proteomes" id="UP000239203">
    <property type="component" value="Unassembled WGS sequence"/>
</dbReference>
<organism evidence="3 4">
    <name type="scientific">Actinokineospora auranticolor</name>
    <dbReference type="NCBI Taxonomy" id="155976"/>
    <lineage>
        <taxon>Bacteria</taxon>
        <taxon>Bacillati</taxon>
        <taxon>Actinomycetota</taxon>
        <taxon>Actinomycetes</taxon>
        <taxon>Pseudonocardiales</taxon>
        <taxon>Pseudonocardiaceae</taxon>
        <taxon>Actinokineospora</taxon>
    </lineage>
</organism>
<evidence type="ECO:0000256" key="1">
    <source>
        <dbReference type="SAM" id="MobiDB-lite"/>
    </source>
</evidence>
<dbReference type="AlphaFoldDB" id="A0A2S6GQ50"/>
<keyword evidence="2" id="KW-0812">Transmembrane</keyword>
<keyword evidence="2" id="KW-1133">Transmembrane helix</keyword>
<dbReference type="Pfam" id="PF13620">
    <property type="entry name" value="CarboxypepD_reg"/>
    <property type="match status" value="1"/>
</dbReference>
<comment type="caution">
    <text evidence="3">The sequence shown here is derived from an EMBL/GenBank/DDBJ whole genome shotgun (WGS) entry which is preliminary data.</text>
</comment>
<keyword evidence="4" id="KW-1185">Reference proteome</keyword>
<feature type="transmembrane region" description="Helical" evidence="2">
    <location>
        <begin position="469"/>
        <end position="487"/>
    </location>
</feature>
<dbReference type="OrthoDB" id="3694469at2"/>
<evidence type="ECO:0000256" key="2">
    <source>
        <dbReference type="SAM" id="Phobius"/>
    </source>
</evidence>
<proteinExistence type="predicted"/>
<keyword evidence="3" id="KW-0645">Protease</keyword>
<evidence type="ECO:0000313" key="4">
    <source>
        <dbReference type="Proteomes" id="UP000239203"/>
    </source>
</evidence>
<dbReference type="EMBL" id="PTIX01000008">
    <property type="protein sequence ID" value="PPK67241.1"/>
    <property type="molecule type" value="Genomic_DNA"/>
</dbReference>
<keyword evidence="3" id="KW-0121">Carboxypeptidase</keyword>
<name>A0A2S6GQ50_9PSEU</name>
<dbReference type="GO" id="GO:0005975">
    <property type="term" value="P:carbohydrate metabolic process"/>
    <property type="evidence" value="ECO:0007669"/>
    <property type="project" value="UniProtKB-ARBA"/>
</dbReference>
<dbReference type="Gene3D" id="2.60.40.10">
    <property type="entry name" value="Immunoglobulins"/>
    <property type="match status" value="1"/>
</dbReference>
<gene>
    <name evidence="3" type="ORF">CLV40_108240</name>
</gene>
<dbReference type="InterPro" id="IPR013783">
    <property type="entry name" value="Ig-like_fold"/>
</dbReference>
<dbReference type="SUPFAM" id="SSF49478">
    <property type="entry name" value="Cna protein B-type domain"/>
    <property type="match status" value="1"/>
</dbReference>
<reference evidence="3 4" key="1">
    <citation type="submission" date="2018-02" db="EMBL/GenBank/DDBJ databases">
        <title>Genomic Encyclopedia of Archaeal and Bacterial Type Strains, Phase II (KMG-II): from individual species to whole genera.</title>
        <authorList>
            <person name="Goeker M."/>
        </authorList>
    </citation>
    <scope>NUCLEOTIDE SEQUENCE [LARGE SCALE GENOMIC DNA]</scope>
    <source>
        <strain evidence="3 4">YU 961-1</strain>
    </source>
</reference>
<accession>A0A2S6GQ50</accession>
<feature type="region of interest" description="Disordered" evidence="1">
    <location>
        <begin position="420"/>
        <end position="440"/>
    </location>
</feature>
<keyword evidence="3" id="KW-0378">Hydrolase</keyword>
<dbReference type="GO" id="GO:0004180">
    <property type="term" value="F:carboxypeptidase activity"/>
    <property type="evidence" value="ECO:0007669"/>
    <property type="project" value="UniProtKB-KW"/>
</dbReference>
<dbReference type="RefSeq" id="WP_104479980.1">
    <property type="nucleotide sequence ID" value="NZ_CP154825.1"/>
</dbReference>
<dbReference type="SUPFAM" id="SSF117074">
    <property type="entry name" value="Hypothetical protein PA1324"/>
    <property type="match status" value="1"/>
</dbReference>
<sequence>MSLRFTQPNYDIREYAYLRLVVTNVGAGPAPYITLTTTGPATAGWEYTPNPWVLEPGASTEIGASVPLDTVQDAGPLTMTVTAHPGAPDAEPVDNTAGATTMITYRRAGFSGTAFGDLNRDGVRQPTEGIAGAQVTATGGRPAGTYRARTGPDGRYAFDDIPAGNYTVTAEAAGGWLFEPRSVDIDAGQGLVADLRGTRHLSEVLAVTMGFDHETNRVAERAPLTISLTNRGPLPLTRLRAWCVGSDWDSDWGPLHMYGEGLTLAPAATAVVHARMTIPLTARPGTEYRLVCRFDTVGPGPASIEASAVTRVTPGLATLSGDVYENEGFSISCWPLGITIAGCGYPSFHPKPGIRLYLADPSGKVAARAVSDDLGRFEFPPVVPGKYTYGIVGPWKIARRQPHDLDTLVVGPNNLRLWIEPGPEQREPSPPPLPAKPTVVPPRQVHVAHPTPAPPSDGAGDLARTGVDAAWSTAIGLVAVLFGALLVRRGRRSTR</sequence>
<evidence type="ECO:0000313" key="3">
    <source>
        <dbReference type="EMBL" id="PPK67241.1"/>
    </source>
</evidence>
<protein>
    <submittedName>
        <fullName evidence="3">Carboxypeptidase family protein</fullName>
    </submittedName>
</protein>
<keyword evidence="2" id="KW-0472">Membrane</keyword>